<sequence>MNNLVLPSSADKDLLYSEFLSYSLLVSLSKYFDQILIHSSSFCFQSLICQDIFISSDKPSKEEQSNSKMLYIHDQLSILSTNTESADTEILFLCRKVLLLDSTLNDPNYTLHNVNELINYIWSNSDPKKESTILPALYLFFLESQTYLALLKYRRYFYSLSISRNEADPVISKKASYSVYHSDSSDFSDSPFEIKPHSKKISTRPITSLKKSFKNDVTSMFDLSPFKRSFSFGIFNPSLDSNSLYSTFINSSKERYEKILEKFNNGKSKLEKLVDWADSEFPIDSFLHSLNSIVDVLIQIIEKPKLLSYVELKNTSPDIMLEVLDFETLFQKDNASAPGQNQPDISPQPSEMPPPKSTLKRNLNFMSKKDLFDNQETSTSIATPTKSKSLKTSNPHDDKYSTPPSQTGSSASENVLQSTRYVVSSKFGDTEGGGRFHRSRSNRRSHESELNISPTILSLNRHLNPKKNDSSSDTSKYKVRNLLSDLKNSDISLSSNNTNTDSNSNFNDNKQEIQ</sequence>
<evidence type="ECO:0000256" key="1">
    <source>
        <dbReference type="SAM" id="MobiDB-lite"/>
    </source>
</evidence>
<protein>
    <submittedName>
        <fullName evidence="2">Uncharacterized protein</fullName>
    </submittedName>
</protein>
<dbReference type="Proteomes" id="UP000245609">
    <property type="component" value="Unassembled WGS sequence"/>
</dbReference>
<keyword evidence="3" id="KW-1185">Reference proteome</keyword>
<proteinExistence type="predicted"/>
<dbReference type="AlphaFoldDB" id="A0A2T9ZGC6"/>
<comment type="caution">
    <text evidence="2">The sequence shown here is derived from an EMBL/GenBank/DDBJ whole genome shotgun (WGS) entry which is preliminary data.</text>
</comment>
<reference evidence="2 3" key="1">
    <citation type="journal article" date="2018" name="MBio">
        <title>Comparative Genomics Reveals the Core Gene Toolbox for the Fungus-Insect Symbiosis.</title>
        <authorList>
            <person name="Wang Y."/>
            <person name="Stata M."/>
            <person name="Wang W."/>
            <person name="Stajich J.E."/>
            <person name="White M.M."/>
            <person name="Moncalvo J.M."/>
        </authorList>
    </citation>
    <scope>NUCLEOTIDE SEQUENCE [LARGE SCALE GENOMIC DNA]</scope>
    <source>
        <strain evidence="2 3">SC-DP-2</strain>
    </source>
</reference>
<feature type="compositionally biased region" description="Polar residues" evidence="1">
    <location>
        <begin position="402"/>
        <end position="422"/>
    </location>
</feature>
<name>A0A2T9ZGC6_9FUNG</name>
<feature type="compositionally biased region" description="Low complexity" evidence="1">
    <location>
        <begin position="489"/>
        <end position="508"/>
    </location>
</feature>
<evidence type="ECO:0000313" key="3">
    <source>
        <dbReference type="Proteomes" id="UP000245609"/>
    </source>
</evidence>
<feature type="region of interest" description="Disordered" evidence="1">
    <location>
        <begin position="334"/>
        <end position="360"/>
    </location>
</feature>
<feature type="compositionally biased region" description="Polar residues" evidence="1">
    <location>
        <begin position="374"/>
        <end position="393"/>
    </location>
</feature>
<feature type="region of interest" description="Disordered" evidence="1">
    <location>
        <begin position="373"/>
        <end position="514"/>
    </location>
</feature>
<gene>
    <name evidence="2" type="ORF">BB560_001869</name>
</gene>
<accession>A0A2T9ZGC6</accession>
<dbReference type="EMBL" id="MBFS01000208">
    <property type="protein sequence ID" value="PVV03638.1"/>
    <property type="molecule type" value="Genomic_DNA"/>
</dbReference>
<feature type="compositionally biased region" description="Polar residues" evidence="1">
    <location>
        <begin position="334"/>
        <end position="349"/>
    </location>
</feature>
<organism evidence="2 3">
    <name type="scientific">Smittium megazygosporum</name>
    <dbReference type="NCBI Taxonomy" id="133381"/>
    <lineage>
        <taxon>Eukaryota</taxon>
        <taxon>Fungi</taxon>
        <taxon>Fungi incertae sedis</taxon>
        <taxon>Zoopagomycota</taxon>
        <taxon>Kickxellomycotina</taxon>
        <taxon>Harpellomycetes</taxon>
        <taxon>Harpellales</taxon>
        <taxon>Legeriomycetaceae</taxon>
        <taxon>Smittium</taxon>
    </lineage>
</organism>
<evidence type="ECO:0000313" key="2">
    <source>
        <dbReference type="EMBL" id="PVV03638.1"/>
    </source>
</evidence>